<feature type="transmembrane region" description="Helical" evidence="8">
    <location>
        <begin position="30"/>
        <end position="50"/>
    </location>
</feature>
<evidence type="ECO:0000256" key="7">
    <source>
        <dbReference type="SAM" id="MobiDB-lite"/>
    </source>
</evidence>
<evidence type="ECO:0000313" key="9">
    <source>
        <dbReference type="EMBL" id="MBF4274294.1"/>
    </source>
</evidence>
<dbReference type="AlphaFoldDB" id="A0ABD4KV22"/>
<evidence type="ECO:0000256" key="3">
    <source>
        <dbReference type="ARBA" id="ARBA00022475"/>
    </source>
</evidence>
<dbReference type="SUPFAM" id="SSF52540">
    <property type="entry name" value="P-loop containing nucleoside triphosphate hydrolases"/>
    <property type="match status" value="1"/>
</dbReference>
<sequence>MNFIRVLWVILALFPTLVAAAELPKARDGSLVWILLVVVALAYFGLPMLARNARNKPLQKALSETELAKMTPSERRTYIAERENTKGAAAVMSKQDMLSDPISTMGVIEKLNHHNNGVFAGVLRGSSLSASVEDRACIIGPPGTGKTAFLVNQLLAWAETKRSFICLDIKPEIYGITRHSLESIGYKVIAFNPTESGTWRYNPLDDLDSIESIGELVSNMIANSGEENAVFFESARDLLDAMINHLKAEKPSVSLPDVRDFLTAFDSPDELLDALRASKDAQAREIAAELRMVAKNERLFGSILASMRAGMKFLRYPAIKAALSESDFSLKELGGEQPVAIFLQFEESKSELLQRLTAVIIGHFMRYLIDHTNRSPVLLLLDEIGNAKGINGLTEKLNTIRSRNLPVWMYWQSVAQMTLYSDKATGADGRELIMGACDFVGVFRLNDKATAEYVSETIGTVNRVVRQTSFGTSSSSSNGSSSSSSSGDGINASASGGNSYTNSDSSTFNESRTLQEEAVVKPHQLRELNDGEMVAWYRGEAWRNNAQPYFVRWPLFKGRKPLDSEKRPTLTRQAKDTEKELKLDLSALSRNEERA</sequence>
<evidence type="ECO:0000256" key="5">
    <source>
        <dbReference type="ARBA" id="ARBA00022989"/>
    </source>
</evidence>
<dbReference type="Pfam" id="PF02534">
    <property type="entry name" value="T4SS-DNA_transf"/>
    <property type="match status" value="1"/>
</dbReference>
<evidence type="ECO:0000256" key="8">
    <source>
        <dbReference type="SAM" id="Phobius"/>
    </source>
</evidence>
<gene>
    <name evidence="9" type="ORF">EAY07_20235</name>
</gene>
<accession>A0ABD4KV22</accession>
<feature type="compositionally biased region" description="Basic and acidic residues" evidence="7">
    <location>
        <begin position="513"/>
        <end position="523"/>
    </location>
</feature>
<keyword evidence="4 8" id="KW-0812">Transmembrane</keyword>
<organism evidence="9 10">
    <name type="scientific">Vibrio anguillarum</name>
    <name type="common">Listonella anguillarum</name>
    <dbReference type="NCBI Taxonomy" id="55601"/>
    <lineage>
        <taxon>Bacteria</taxon>
        <taxon>Pseudomonadati</taxon>
        <taxon>Pseudomonadota</taxon>
        <taxon>Gammaproteobacteria</taxon>
        <taxon>Vibrionales</taxon>
        <taxon>Vibrionaceae</taxon>
        <taxon>Vibrio</taxon>
    </lineage>
</organism>
<evidence type="ECO:0000256" key="1">
    <source>
        <dbReference type="ARBA" id="ARBA00004651"/>
    </source>
</evidence>
<dbReference type="CDD" id="cd01127">
    <property type="entry name" value="TrwB_TraG_TraD_VirD4"/>
    <property type="match status" value="2"/>
</dbReference>
<dbReference type="PANTHER" id="PTHR37937:SF1">
    <property type="entry name" value="CONJUGATIVE TRANSFER: DNA TRANSPORT"/>
    <property type="match status" value="1"/>
</dbReference>
<feature type="region of interest" description="Disordered" evidence="7">
    <location>
        <begin position="559"/>
        <end position="595"/>
    </location>
</feature>
<dbReference type="Proteomes" id="UP000722957">
    <property type="component" value="Unassembled WGS sequence"/>
</dbReference>
<keyword evidence="5 8" id="KW-1133">Transmembrane helix</keyword>
<evidence type="ECO:0000256" key="4">
    <source>
        <dbReference type="ARBA" id="ARBA00022692"/>
    </source>
</evidence>
<name>A0ABD4KV22_VIBAN</name>
<feature type="compositionally biased region" description="Low complexity" evidence="7">
    <location>
        <begin position="470"/>
        <end position="499"/>
    </location>
</feature>
<evidence type="ECO:0000256" key="2">
    <source>
        <dbReference type="ARBA" id="ARBA00008806"/>
    </source>
</evidence>
<dbReference type="InterPro" id="IPR051539">
    <property type="entry name" value="T4SS-coupling_protein"/>
</dbReference>
<evidence type="ECO:0000256" key="6">
    <source>
        <dbReference type="ARBA" id="ARBA00023136"/>
    </source>
</evidence>
<dbReference type="InterPro" id="IPR003688">
    <property type="entry name" value="TraG/VirD4"/>
</dbReference>
<protein>
    <submittedName>
        <fullName evidence="9">Uncharacterized protein</fullName>
    </submittedName>
</protein>
<comment type="subcellular location">
    <subcellularLocation>
        <location evidence="1">Cell membrane</location>
        <topology evidence="1">Multi-pass membrane protein</topology>
    </subcellularLocation>
</comment>
<comment type="caution">
    <text evidence="9">The sequence shown here is derived from an EMBL/GenBank/DDBJ whole genome shotgun (WGS) entry which is preliminary data.</text>
</comment>
<keyword evidence="6 8" id="KW-0472">Membrane</keyword>
<proteinExistence type="inferred from homology"/>
<dbReference type="PANTHER" id="PTHR37937">
    <property type="entry name" value="CONJUGATIVE TRANSFER: DNA TRANSPORT"/>
    <property type="match status" value="1"/>
</dbReference>
<dbReference type="RefSeq" id="WP_194549056.1">
    <property type="nucleotide sequence ID" value="NZ_RDOM01000178.1"/>
</dbReference>
<comment type="similarity">
    <text evidence="2">Belongs to the VirD4/TraG family.</text>
</comment>
<dbReference type="EMBL" id="RDOM01000178">
    <property type="protein sequence ID" value="MBF4274294.1"/>
    <property type="molecule type" value="Genomic_DNA"/>
</dbReference>
<dbReference type="InterPro" id="IPR027417">
    <property type="entry name" value="P-loop_NTPase"/>
</dbReference>
<dbReference type="Gene3D" id="3.40.50.300">
    <property type="entry name" value="P-loop containing nucleotide triphosphate hydrolases"/>
    <property type="match status" value="1"/>
</dbReference>
<keyword evidence="3" id="KW-1003">Cell membrane</keyword>
<evidence type="ECO:0000313" key="10">
    <source>
        <dbReference type="Proteomes" id="UP000722957"/>
    </source>
</evidence>
<feature type="compositionally biased region" description="Polar residues" evidence="7">
    <location>
        <begin position="500"/>
        <end position="512"/>
    </location>
</feature>
<feature type="compositionally biased region" description="Basic and acidic residues" evidence="7">
    <location>
        <begin position="560"/>
        <end position="583"/>
    </location>
</feature>
<reference evidence="9 10" key="1">
    <citation type="journal article" date="2021" name="PeerJ">
        <title>Analysis of 44 Vibrio anguillarum genomes reveals high genetic diversity.</title>
        <authorList>
            <person name="Hansen M.J."/>
            <person name="Dalsgaard I."/>
        </authorList>
    </citation>
    <scope>NUCLEOTIDE SEQUENCE [LARGE SCALE GENOMIC DNA]</scope>
    <source>
        <strain evidence="9 10">17-16730-2A</strain>
    </source>
</reference>
<feature type="region of interest" description="Disordered" evidence="7">
    <location>
        <begin position="470"/>
        <end position="523"/>
    </location>
</feature>
<dbReference type="GO" id="GO:0005886">
    <property type="term" value="C:plasma membrane"/>
    <property type="evidence" value="ECO:0007669"/>
    <property type="project" value="UniProtKB-SubCell"/>
</dbReference>